<reference evidence="12" key="1">
    <citation type="journal article" date="2006" name="Science">
        <title>Ancient noncoding elements conserved in the human genome.</title>
        <authorList>
            <person name="Venkatesh B."/>
            <person name="Kirkness E.F."/>
            <person name="Loh Y.H."/>
            <person name="Halpern A.L."/>
            <person name="Lee A.P."/>
            <person name="Johnson J."/>
            <person name="Dandona N."/>
            <person name="Viswanathan L.D."/>
            <person name="Tay A."/>
            <person name="Venter J.C."/>
            <person name="Strausberg R.L."/>
            <person name="Brenner S."/>
        </authorList>
    </citation>
    <scope>NUCLEOTIDE SEQUENCE [LARGE SCALE GENOMIC DNA]</scope>
</reference>
<keyword evidence="9" id="KW-0966">Cell projection</keyword>
<comment type="subcellular location">
    <subcellularLocation>
        <location evidence="1">Cytoplasm</location>
        <location evidence="1">Cytoskeleton</location>
        <location evidence="1">Flagellum axoneme</location>
    </subcellularLocation>
</comment>
<evidence type="ECO:0000313" key="12">
    <source>
        <dbReference type="Proteomes" id="UP000314986"/>
    </source>
</evidence>
<dbReference type="GeneTree" id="ENSGT00940000159748"/>
<dbReference type="STRING" id="7868.ENSCMIP00000008428"/>
<name>A0A4W3GVU8_CALMI</name>
<sequence>MDSPLRKEAVKYLVWGNKVGQVTDLEKQQSQYTKPLTEEMMGECLSLLTKVGKGLTYAYVKLQAKERALTDISILTGFIYLRYVDISVNYLQDISPLSNLSNLLWIQGDENLLTSAQLSDLPYLQVANFANNHIKDTEGIGHPLLKTLNLTGNEIDSISLDENKLTNLHTLQMGKNRLENTAGLYFPTLVKLYLAGNKITNIVGLDRLENLQILHLRDNLLEHLDGFTAKMKSLNYLNLRGNAVATMPELSNLKHLPSLKALVLVENPCAELEAYRLDILIILPTLERLDKTQVTYEERMEHEKEVSERRSTLKVGG</sequence>
<evidence type="ECO:0000256" key="6">
    <source>
        <dbReference type="ARBA" id="ARBA00023054"/>
    </source>
</evidence>
<evidence type="ECO:0000256" key="4">
    <source>
        <dbReference type="ARBA" id="ARBA00022737"/>
    </source>
</evidence>
<evidence type="ECO:0000256" key="7">
    <source>
        <dbReference type="ARBA" id="ARBA00023069"/>
    </source>
</evidence>
<evidence type="ECO:0000256" key="9">
    <source>
        <dbReference type="ARBA" id="ARBA00023273"/>
    </source>
</evidence>
<dbReference type="InterPro" id="IPR001611">
    <property type="entry name" value="Leu-rich_rpt"/>
</dbReference>
<keyword evidence="12" id="KW-1185">Reference proteome</keyword>
<dbReference type="Pfam" id="PF14580">
    <property type="entry name" value="LRR_9"/>
    <property type="match status" value="1"/>
</dbReference>
<keyword evidence="5" id="KW-0282">Flagellum</keyword>
<evidence type="ECO:0000256" key="2">
    <source>
        <dbReference type="ARBA" id="ARBA00022490"/>
    </source>
</evidence>
<dbReference type="SMART" id="SM00365">
    <property type="entry name" value="LRR_SD22"/>
    <property type="match status" value="3"/>
</dbReference>
<evidence type="ECO:0000256" key="10">
    <source>
        <dbReference type="ARBA" id="ARBA00071477"/>
    </source>
</evidence>
<evidence type="ECO:0000256" key="1">
    <source>
        <dbReference type="ARBA" id="ARBA00004611"/>
    </source>
</evidence>
<evidence type="ECO:0000256" key="3">
    <source>
        <dbReference type="ARBA" id="ARBA00022614"/>
    </source>
</evidence>
<keyword evidence="6" id="KW-0175">Coiled coil</keyword>
<dbReference type="SUPFAM" id="SSF52058">
    <property type="entry name" value="L domain-like"/>
    <property type="match status" value="1"/>
</dbReference>
<dbReference type="PROSITE" id="PS51450">
    <property type="entry name" value="LRR"/>
    <property type="match status" value="4"/>
</dbReference>
<protein>
    <recommendedName>
        <fullName evidence="10">Leucine-rich repeat-containing protein 23</fullName>
    </recommendedName>
</protein>
<evidence type="ECO:0000313" key="11">
    <source>
        <dbReference type="Ensembl" id="ENSCMIP00000008428.1"/>
    </source>
</evidence>
<evidence type="ECO:0000256" key="5">
    <source>
        <dbReference type="ARBA" id="ARBA00022846"/>
    </source>
</evidence>
<dbReference type="PANTHER" id="PTHR46652:SF8">
    <property type="entry name" value="LEUCINE RICH REPEAT CONTAINING 23"/>
    <property type="match status" value="1"/>
</dbReference>
<dbReference type="AlphaFoldDB" id="A0A4W3GVU8"/>
<dbReference type="InterPro" id="IPR050836">
    <property type="entry name" value="SDS22/Internalin_LRR"/>
</dbReference>
<dbReference type="FunFam" id="3.80.10.10:FF:001051">
    <property type="entry name" value="Leucine-rich repeat-containing 23"/>
    <property type="match status" value="1"/>
</dbReference>
<dbReference type="InParanoid" id="A0A4W3GVU8"/>
<keyword evidence="7" id="KW-0969">Cilium</keyword>
<evidence type="ECO:0000256" key="8">
    <source>
        <dbReference type="ARBA" id="ARBA00023212"/>
    </source>
</evidence>
<dbReference type="Pfam" id="PF13516">
    <property type="entry name" value="LRR_6"/>
    <property type="match status" value="1"/>
</dbReference>
<reference evidence="11" key="5">
    <citation type="submission" date="2025-09" db="UniProtKB">
        <authorList>
            <consortium name="Ensembl"/>
        </authorList>
    </citation>
    <scope>IDENTIFICATION</scope>
</reference>
<keyword evidence="3" id="KW-0433">Leucine-rich repeat</keyword>
<reference evidence="11" key="4">
    <citation type="submission" date="2025-08" db="UniProtKB">
        <authorList>
            <consortium name="Ensembl"/>
        </authorList>
    </citation>
    <scope>IDENTIFICATION</scope>
</reference>
<accession>A0A4W3GVU8</accession>
<dbReference type="Proteomes" id="UP000314986">
    <property type="component" value="Unassembled WGS sequence"/>
</dbReference>
<dbReference type="PANTHER" id="PTHR46652">
    <property type="entry name" value="LEUCINE-RICH REPEAT AND IQ DOMAIN-CONTAINING PROTEIN 1-RELATED"/>
    <property type="match status" value="1"/>
</dbReference>
<reference evidence="12" key="3">
    <citation type="journal article" date="2014" name="Nature">
        <title>Elephant shark genome provides unique insights into gnathostome evolution.</title>
        <authorList>
            <consortium name="International Elephant Shark Genome Sequencing Consortium"/>
            <person name="Venkatesh B."/>
            <person name="Lee A.P."/>
            <person name="Ravi V."/>
            <person name="Maurya A.K."/>
            <person name="Lian M.M."/>
            <person name="Swann J.B."/>
            <person name="Ohta Y."/>
            <person name="Flajnik M.F."/>
            <person name="Sutoh Y."/>
            <person name="Kasahara M."/>
            <person name="Hoon S."/>
            <person name="Gangu V."/>
            <person name="Roy S.W."/>
            <person name="Irimia M."/>
            <person name="Korzh V."/>
            <person name="Kondrychyn I."/>
            <person name="Lim Z.W."/>
            <person name="Tay B.H."/>
            <person name="Tohari S."/>
            <person name="Kong K.W."/>
            <person name="Ho S."/>
            <person name="Lorente-Galdos B."/>
            <person name="Quilez J."/>
            <person name="Marques-Bonet T."/>
            <person name="Raney B.J."/>
            <person name="Ingham P.W."/>
            <person name="Tay A."/>
            <person name="Hillier L.W."/>
            <person name="Minx P."/>
            <person name="Boehm T."/>
            <person name="Wilson R.K."/>
            <person name="Brenner S."/>
            <person name="Warren W.C."/>
        </authorList>
    </citation>
    <scope>NUCLEOTIDE SEQUENCE [LARGE SCALE GENOMIC DNA]</scope>
</reference>
<organism evidence="11 12">
    <name type="scientific">Callorhinchus milii</name>
    <name type="common">Ghost shark</name>
    <dbReference type="NCBI Taxonomy" id="7868"/>
    <lineage>
        <taxon>Eukaryota</taxon>
        <taxon>Metazoa</taxon>
        <taxon>Chordata</taxon>
        <taxon>Craniata</taxon>
        <taxon>Vertebrata</taxon>
        <taxon>Chondrichthyes</taxon>
        <taxon>Holocephali</taxon>
        <taxon>Chimaeriformes</taxon>
        <taxon>Callorhinchidae</taxon>
        <taxon>Callorhinchus</taxon>
    </lineage>
</organism>
<keyword evidence="8" id="KW-0206">Cytoskeleton</keyword>
<keyword evidence="2" id="KW-0963">Cytoplasm</keyword>
<reference evidence="12" key="2">
    <citation type="journal article" date="2007" name="PLoS Biol.">
        <title>Survey sequencing and comparative analysis of the elephant shark (Callorhinchus milii) genome.</title>
        <authorList>
            <person name="Venkatesh B."/>
            <person name="Kirkness E.F."/>
            <person name="Loh Y.H."/>
            <person name="Halpern A.L."/>
            <person name="Lee A.P."/>
            <person name="Johnson J."/>
            <person name="Dandona N."/>
            <person name="Viswanathan L.D."/>
            <person name="Tay A."/>
            <person name="Venter J.C."/>
            <person name="Strausberg R.L."/>
            <person name="Brenner S."/>
        </authorList>
    </citation>
    <scope>NUCLEOTIDE SEQUENCE [LARGE SCALE GENOMIC DNA]</scope>
</reference>
<dbReference type="InterPro" id="IPR032675">
    <property type="entry name" value="LRR_dom_sf"/>
</dbReference>
<dbReference type="OMA" id="LHWINGR"/>
<dbReference type="Ensembl" id="ENSCMIT00000008666.1">
    <property type="protein sequence ID" value="ENSCMIP00000008428.1"/>
    <property type="gene ID" value="ENSCMIG00000004516.1"/>
</dbReference>
<keyword evidence="4" id="KW-0677">Repeat</keyword>
<proteinExistence type="predicted"/>
<dbReference type="Gene3D" id="3.80.10.10">
    <property type="entry name" value="Ribonuclease Inhibitor"/>
    <property type="match status" value="2"/>
</dbReference>